<dbReference type="InterPro" id="IPR011250">
    <property type="entry name" value="OMP/PagP_B-barrel"/>
</dbReference>
<keyword evidence="3" id="KW-0472">Membrane</keyword>
<dbReference type="InterPro" id="IPR027385">
    <property type="entry name" value="Beta-barrel_OMP"/>
</dbReference>
<accession>A0ABX2W2K0</accession>
<comment type="caution">
    <text evidence="6">The sequence shown here is derived from an EMBL/GenBank/DDBJ whole genome shotgun (WGS) entry which is preliminary data.</text>
</comment>
<dbReference type="PANTHER" id="PTHR34001">
    <property type="entry name" value="BLL7405 PROTEIN"/>
    <property type="match status" value="1"/>
</dbReference>
<dbReference type="Pfam" id="PF13505">
    <property type="entry name" value="OMP_b-brl"/>
    <property type="match status" value="1"/>
</dbReference>
<organism evidence="6 7">
    <name type="scientific">Buttiauxella ferragutiae ATCC 51602</name>
    <dbReference type="NCBI Taxonomy" id="1354252"/>
    <lineage>
        <taxon>Bacteria</taxon>
        <taxon>Pseudomonadati</taxon>
        <taxon>Pseudomonadota</taxon>
        <taxon>Gammaproteobacteria</taxon>
        <taxon>Enterobacterales</taxon>
        <taxon>Enterobacteriaceae</taxon>
        <taxon>Buttiauxella</taxon>
    </lineage>
</organism>
<dbReference type="RefSeq" id="WP_064548806.1">
    <property type="nucleotide sequence ID" value="NZ_LXEQ01000062.1"/>
</dbReference>
<dbReference type="PANTHER" id="PTHR34001:SF3">
    <property type="entry name" value="BLL7405 PROTEIN"/>
    <property type="match status" value="1"/>
</dbReference>
<name>A0ABX2W2K0_9ENTR</name>
<feature type="domain" description="Outer membrane protein beta-barrel" evidence="5">
    <location>
        <begin position="7"/>
        <end position="230"/>
    </location>
</feature>
<evidence type="ECO:0000256" key="4">
    <source>
        <dbReference type="SAM" id="SignalP"/>
    </source>
</evidence>
<comment type="subcellular location">
    <subcellularLocation>
        <location evidence="1">Membrane</location>
    </subcellularLocation>
</comment>
<sequence length="230" mass="24476">MRKTLLVIVMLLSSGSAFADSAKSFDGWYVGGNLGYGSGTNQDVSVSPGAGEPHGTPRDIDGTIGGIQAGYNWQLDNDIVLGVETGFSGANISGGLNNPSHSSWYDEVDINQAFNLNFKAGYAIGNWLPYVTAGLTVASMELAKGCSVNPAPAVQDCGTAFNTAIDDTRAGYNVGAGVEWKFSDNFSTALEYRYTDLGESDAFTPVGANDAYPKFKTDYSEVTLRVNYYF</sequence>
<dbReference type="Proteomes" id="UP000078407">
    <property type="component" value="Unassembled WGS sequence"/>
</dbReference>
<dbReference type="EMBL" id="LXEQ01000062">
    <property type="protein sequence ID" value="OAT24575.1"/>
    <property type="molecule type" value="Genomic_DNA"/>
</dbReference>
<evidence type="ECO:0000313" key="7">
    <source>
        <dbReference type="Proteomes" id="UP000078407"/>
    </source>
</evidence>
<protein>
    <submittedName>
        <fullName evidence="6">Outer membrane protein</fullName>
    </submittedName>
</protein>
<keyword evidence="7" id="KW-1185">Reference proteome</keyword>
<gene>
    <name evidence="6" type="ORF">M976_04344</name>
</gene>
<evidence type="ECO:0000259" key="5">
    <source>
        <dbReference type="Pfam" id="PF13505"/>
    </source>
</evidence>
<dbReference type="InterPro" id="IPR051692">
    <property type="entry name" value="OMP-like"/>
</dbReference>
<evidence type="ECO:0000256" key="2">
    <source>
        <dbReference type="ARBA" id="ARBA00022729"/>
    </source>
</evidence>
<dbReference type="SUPFAM" id="SSF56925">
    <property type="entry name" value="OMPA-like"/>
    <property type="match status" value="1"/>
</dbReference>
<proteinExistence type="predicted"/>
<evidence type="ECO:0000256" key="3">
    <source>
        <dbReference type="ARBA" id="ARBA00023136"/>
    </source>
</evidence>
<feature type="chain" id="PRO_5046404192" evidence="4">
    <location>
        <begin position="20"/>
        <end position="230"/>
    </location>
</feature>
<keyword evidence="2 4" id="KW-0732">Signal</keyword>
<feature type="signal peptide" evidence="4">
    <location>
        <begin position="1"/>
        <end position="19"/>
    </location>
</feature>
<reference evidence="6 7" key="1">
    <citation type="submission" date="2016-04" db="EMBL/GenBank/DDBJ databases">
        <title>ATOL: Assembling a taxonomically balanced genome-scale reconstruction of the evolutionary history of the Enterobacteriaceae.</title>
        <authorList>
            <person name="Plunkett G.III."/>
            <person name="Neeno-Eckwall E.C."/>
            <person name="Glasner J.D."/>
            <person name="Perna N.T."/>
        </authorList>
    </citation>
    <scope>NUCLEOTIDE SEQUENCE [LARGE SCALE GENOMIC DNA]</scope>
    <source>
        <strain evidence="6 7">ATCC 51602</strain>
    </source>
</reference>
<evidence type="ECO:0000256" key="1">
    <source>
        <dbReference type="ARBA" id="ARBA00004370"/>
    </source>
</evidence>
<dbReference type="Gene3D" id="2.40.160.20">
    <property type="match status" value="1"/>
</dbReference>
<evidence type="ECO:0000313" key="6">
    <source>
        <dbReference type="EMBL" id="OAT24575.1"/>
    </source>
</evidence>